<gene>
    <name evidence="4" type="ORF">AQ490_21235</name>
</gene>
<comment type="caution">
    <text evidence="4">The sequence shown here is derived from an EMBL/GenBank/DDBJ whole genome shotgun (WGS) entry which is preliminary data.</text>
</comment>
<feature type="domain" description="DUF6531" evidence="2">
    <location>
        <begin position="392"/>
        <end position="463"/>
    </location>
</feature>
<dbReference type="Pfam" id="PF21725">
    <property type="entry name" value="T7SS_signal"/>
    <property type="match status" value="1"/>
</dbReference>
<accession>A0A0T6LTV4</accession>
<dbReference type="Pfam" id="PF05593">
    <property type="entry name" value="RHS_repeat"/>
    <property type="match status" value="8"/>
</dbReference>
<dbReference type="STRING" id="76728.AQ490_21235"/>
<evidence type="ECO:0000313" key="5">
    <source>
        <dbReference type="Proteomes" id="UP000050867"/>
    </source>
</evidence>
<evidence type="ECO:0000259" key="2">
    <source>
        <dbReference type="Pfam" id="PF20148"/>
    </source>
</evidence>
<evidence type="ECO:0008006" key="6">
    <source>
        <dbReference type="Google" id="ProtNLM"/>
    </source>
</evidence>
<feature type="compositionally biased region" description="Low complexity" evidence="1">
    <location>
        <begin position="1205"/>
        <end position="1221"/>
    </location>
</feature>
<sequence length="1221" mass="131651">MVEKGKEKAGEGIDWAGDKAAGGLDRVGWEGGADWVRQTTDSAANRLGAQADELQLGQSDDPRKLVHGSVSKIRSTVSHLRDFQAAFERVGAGLLGLDSNQWVGRTADAFRERVAVEPRKWFTAADACERAADALERFAETVEWAQSKAREAIDVYNKAKADSEHARSAYNASVDRYNAAADSYNAALEKGKDPGRKPTAPSPFEDPGPSGLRRAQEILDDARRQRNDAAGVARSAIAAARDTAPDKPSYAEQVRDGFTGLNLDALHFTGGVAKGGAGLLNFAKSLNPLDPYNLAHPGDFTTNLNRTAFDLANAARHPVATGERMVDQFLADPAEGAGRMVPELLGTKGAGSARTVVGAAGRTARGAGRKAASADPHARTRSPGQRVCEGIDPVDLATGLMYLPQTDVVLPGTLPLVFGRHVESGYAAGRWFGPAWASTVDQHLEVDAEGVVFCSEDGLVLSYPHPAVGLSTLPQAGPRWPLERTQGGDYTLTDPDTGRVRHFTAPPGGGDGVAVIDQITDRHGNWITFDHTPEGTPAAITHHAGYRLRFTVEDDRITALYLVGAAVGGTDQEVVRYGYAGGNLSSVTNSSGLPLRFAYDGRGRLVSWRDTNDRGYHYTYDDRDRCVAAGGDAGHLTVTLTYSDPDPATGTTTTTVTTPEGHATRYVVNARRQVIATTDPLGHTTRTSYDAQDRLTSRTDPLGHTTHYRWDDTGNLVGVVRPDGREATATYNTLGLPTTLVGFDGTTWRQAFDAAGNRTSLTDPAGATTRFTHTAQGHLTAITDALGHTTQVECNTAGLPLEVTDPLGAITRCERDMFGRVTSITDPLGNTTRLTWTLEGKLAGRTNPDGAAESWTYDGEGNCVSHTDSVGGTTRFEYTHFDLLTARTGPDGVRYEFIHDTHLRLTQVTNPQGLTWTYTYDPAGRLTCETDFDDRTITYTHTPAGQLASRTNPLGETTTYTHDTLGRVTGQDAGGWLSTFTYDPAGRLAEATNPDTVLIWRRDRAGRITSETCNGRTITFAYDQLGRRIRRITPTGVETTYTYDAAGRRTGLTTAGHTLTFTHDPAGQELTRTIDDTLTLTHTYDPAGRLTDQTITAPTGLAQRRTYTYRPDGYLLGIDDHLNGPRRFTLDPVGRVTHVTAHNWTETYTYDPAGNQTTAHWPTTHPHHHTPAPAPTPAPHHPSGTPYHHDPPAAPPTPNHRLSKKPTPGTTPGTPTTTSPT</sequence>
<dbReference type="NCBIfam" id="TIGR01643">
    <property type="entry name" value="YD_repeat_2x"/>
    <property type="match status" value="14"/>
</dbReference>
<evidence type="ECO:0000259" key="3">
    <source>
        <dbReference type="Pfam" id="PF21725"/>
    </source>
</evidence>
<dbReference type="InterPro" id="IPR050708">
    <property type="entry name" value="T6SS_VgrG/RHS"/>
</dbReference>
<organism evidence="4 5">
    <name type="scientific">Wenjunlia vitaminophila</name>
    <name type="common">Streptomyces vitaminophilus</name>
    <dbReference type="NCBI Taxonomy" id="76728"/>
    <lineage>
        <taxon>Bacteria</taxon>
        <taxon>Bacillati</taxon>
        <taxon>Actinomycetota</taxon>
        <taxon>Actinomycetes</taxon>
        <taxon>Kitasatosporales</taxon>
        <taxon>Streptomycetaceae</taxon>
        <taxon>Wenjunlia</taxon>
    </lineage>
</organism>
<keyword evidence="5" id="KW-1185">Reference proteome</keyword>
<dbReference type="InterPro" id="IPR006530">
    <property type="entry name" value="YD"/>
</dbReference>
<name>A0A0T6LTV4_WENVI</name>
<dbReference type="EMBL" id="LLZU01000012">
    <property type="protein sequence ID" value="KRV49493.1"/>
    <property type="molecule type" value="Genomic_DNA"/>
</dbReference>
<dbReference type="Gene3D" id="2.180.10.10">
    <property type="entry name" value="RHS repeat-associated core"/>
    <property type="match status" value="2"/>
</dbReference>
<dbReference type="InterPro" id="IPR049082">
    <property type="entry name" value="T7SS_signal"/>
</dbReference>
<dbReference type="PANTHER" id="PTHR32305:SF15">
    <property type="entry name" value="PROTEIN RHSA-RELATED"/>
    <property type="match status" value="1"/>
</dbReference>
<dbReference type="Pfam" id="PF20148">
    <property type="entry name" value="DUF6531"/>
    <property type="match status" value="1"/>
</dbReference>
<evidence type="ECO:0000313" key="4">
    <source>
        <dbReference type="EMBL" id="KRV49493.1"/>
    </source>
</evidence>
<feature type="region of interest" description="Disordered" evidence="1">
    <location>
        <begin position="188"/>
        <end position="212"/>
    </location>
</feature>
<dbReference type="InterPro" id="IPR045351">
    <property type="entry name" value="DUF6531"/>
</dbReference>
<feature type="compositionally biased region" description="Low complexity" evidence="1">
    <location>
        <begin position="360"/>
        <end position="371"/>
    </location>
</feature>
<dbReference type="AlphaFoldDB" id="A0A0T6LTV4"/>
<evidence type="ECO:0000256" key="1">
    <source>
        <dbReference type="SAM" id="MobiDB-lite"/>
    </source>
</evidence>
<dbReference type="Proteomes" id="UP000050867">
    <property type="component" value="Unassembled WGS sequence"/>
</dbReference>
<proteinExistence type="predicted"/>
<feature type="domain" description="Putative T7SS secretion signal" evidence="3">
    <location>
        <begin position="2"/>
        <end position="248"/>
    </location>
</feature>
<protein>
    <recommendedName>
        <fullName evidence="6">Type IV secretion protein Rhs</fullName>
    </recommendedName>
</protein>
<feature type="compositionally biased region" description="Basic and acidic residues" evidence="1">
    <location>
        <begin position="1"/>
        <end position="11"/>
    </location>
</feature>
<feature type="region of interest" description="Disordered" evidence="1">
    <location>
        <begin position="360"/>
        <end position="385"/>
    </location>
</feature>
<feature type="region of interest" description="Disordered" evidence="1">
    <location>
        <begin position="1155"/>
        <end position="1221"/>
    </location>
</feature>
<dbReference type="InterPro" id="IPR031325">
    <property type="entry name" value="RHS_repeat"/>
</dbReference>
<dbReference type="PANTHER" id="PTHR32305">
    <property type="match status" value="1"/>
</dbReference>
<feature type="region of interest" description="Disordered" evidence="1">
    <location>
        <begin position="1"/>
        <end position="22"/>
    </location>
</feature>
<reference evidence="4 5" key="1">
    <citation type="submission" date="2015-10" db="EMBL/GenBank/DDBJ databases">
        <title>Draft genome sequence of pyrrolomycin-producing Streptomyces vitaminophilus.</title>
        <authorList>
            <person name="Graham D.E."/>
            <person name="Mahan K.M."/>
            <person name="Klingeman D.M."/>
            <person name="Hettich R.L."/>
            <person name="Parry R.J."/>
        </authorList>
    </citation>
    <scope>NUCLEOTIDE SEQUENCE [LARGE SCALE GENOMIC DNA]</scope>
    <source>
        <strain evidence="4 5">ATCC 31673</strain>
    </source>
</reference>